<dbReference type="PANTHER" id="PTHR42748">
    <property type="entry name" value="NITROGEN METABOLITE REPRESSION PROTEIN NMRA FAMILY MEMBER"/>
    <property type="match status" value="1"/>
</dbReference>
<organism evidence="5 6">
    <name type="scientific">Sclerotinia sclerotiorum (strain ATCC 18683 / 1980 / Ss-1)</name>
    <name type="common">White mold</name>
    <name type="synonym">Whetzelinia sclerotiorum</name>
    <dbReference type="NCBI Taxonomy" id="665079"/>
    <lineage>
        <taxon>Eukaryota</taxon>
        <taxon>Fungi</taxon>
        <taxon>Dikarya</taxon>
        <taxon>Ascomycota</taxon>
        <taxon>Pezizomycotina</taxon>
        <taxon>Leotiomycetes</taxon>
        <taxon>Helotiales</taxon>
        <taxon>Sclerotiniaceae</taxon>
        <taxon>Sclerotinia</taxon>
    </lineage>
</organism>
<evidence type="ECO:0000256" key="2">
    <source>
        <dbReference type="ARBA" id="ARBA00022857"/>
    </source>
</evidence>
<dbReference type="InterPro" id="IPR051164">
    <property type="entry name" value="NmrA-like_oxidored"/>
</dbReference>
<feature type="compositionally biased region" description="Basic and acidic residues" evidence="3">
    <location>
        <begin position="456"/>
        <end position="465"/>
    </location>
</feature>
<gene>
    <name evidence="5" type="ORF">sscle_11g083080</name>
</gene>
<protein>
    <recommendedName>
        <fullName evidence="4">NmrA-like domain-containing protein</fullName>
    </recommendedName>
</protein>
<keyword evidence="2" id="KW-0521">NADP</keyword>
<dbReference type="RefSeq" id="XP_001591199.1">
    <property type="nucleotide sequence ID" value="XM_001591149.1"/>
</dbReference>
<dbReference type="VEuPathDB" id="FungiDB:sscle_11g083080"/>
<evidence type="ECO:0000313" key="5">
    <source>
        <dbReference type="EMBL" id="APA13538.1"/>
    </source>
</evidence>
<sequence>MPSATPRSTLAIRPRPLTESQPPINRKHAPCTSYPESSPLDNFSFYNTPTTYSDRPSKRSMTTPSKTIAVVNSSGRQAASFIRVASAVGYNVRAQLRNLDGIVASEISSLPNVTVLVGDLFIKRSSSSSPTLDPETTKLNDALIRDLFHGAQLAFINTTFWGDEYAIGCALADAAAAVGIEHYVYSSMPNHSVVNSSWPSLPLWSEKYAVETYIRTKLPCLRSTFLYTGIYNNNFTSLPYPLFCMALQPDGSFEWQAPFHPDVPLPWLDAEHDVGPAVLQVFKDGPPASFSNPRRIPLAYEFLSPKQACAAFARGVGRPVIYKHNPDIEVRVKIPKGYKEQLVALERMYSLGKDDLKLQPPYFAEQELEDKVPEEALKLWEGYRGLEEYAREVFPLEEAANGLTWMVEENYEDRTYTPNEVTNGGVDDNPNYEEEDDDDDGLTIGGGLGTSGEATPARKEETWLA</sequence>
<evidence type="ECO:0000259" key="4">
    <source>
        <dbReference type="Pfam" id="PF05368"/>
    </source>
</evidence>
<accession>A0A1D9QF55</accession>
<feature type="domain" description="NmrA-like" evidence="4">
    <location>
        <begin position="65"/>
        <end position="390"/>
    </location>
</feature>
<proteinExistence type="inferred from homology"/>
<evidence type="ECO:0000256" key="1">
    <source>
        <dbReference type="ARBA" id="ARBA00006328"/>
    </source>
</evidence>
<evidence type="ECO:0000256" key="3">
    <source>
        <dbReference type="SAM" id="MobiDB-lite"/>
    </source>
</evidence>
<dbReference type="OMA" id="LWEGWRD"/>
<dbReference type="Gene3D" id="3.40.50.720">
    <property type="entry name" value="NAD(P)-binding Rossmann-like Domain"/>
    <property type="match status" value="1"/>
</dbReference>
<dbReference type="SUPFAM" id="SSF51735">
    <property type="entry name" value="NAD(P)-binding Rossmann-fold domains"/>
    <property type="match status" value="1"/>
</dbReference>
<reference evidence="6" key="1">
    <citation type="journal article" date="2017" name="Genome Biol. Evol.">
        <title>The complete genome sequence of the phytopathogenic fungus Sclerotinia sclerotiorum reveals insights into the genome architecture of broad host range pathogens.</title>
        <authorList>
            <person name="Derbyshire M."/>
            <person name="Denton-Giles M."/>
            <person name="Hegedus D."/>
            <person name="Seifbarghy S."/>
            <person name="Rollins J."/>
            <person name="van Kan J."/>
            <person name="Seidl M.F."/>
            <person name="Faino L."/>
            <person name="Mbengue M."/>
            <person name="Navaud O."/>
            <person name="Raffaele S."/>
            <person name="Hammond-Kosack K."/>
            <person name="Heard S."/>
            <person name="Oliver R."/>
        </authorList>
    </citation>
    <scope>NUCLEOTIDE SEQUENCE [LARGE SCALE GENOMIC DNA]</scope>
    <source>
        <strain evidence="6">ATCC 18683 / 1980 / Ss-1</strain>
    </source>
</reference>
<dbReference type="Proteomes" id="UP000177798">
    <property type="component" value="Chromosome 11"/>
</dbReference>
<dbReference type="InterPro" id="IPR036291">
    <property type="entry name" value="NAD(P)-bd_dom_sf"/>
</dbReference>
<feature type="region of interest" description="Disordered" evidence="3">
    <location>
        <begin position="1"/>
        <end position="63"/>
    </location>
</feature>
<comment type="similarity">
    <text evidence="1">Belongs to the NmrA-type oxidoreductase family.</text>
</comment>
<feature type="compositionally biased region" description="Acidic residues" evidence="3">
    <location>
        <begin position="430"/>
        <end position="441"/>
    </location>
</feature>
<feature type="compositionally biased region" description="Polar residues" evidence="3">
    <location>
        <begin position="34"/>
        <end position="63"/>
    </location>
</feature>
<evidence type="ECO:0000313" key="6">
    <source>
        <dbReference type="Proteomes" id="UP000177798"/>
    </source>
</evidence>
<dbReference type="EMBL" id="CP017824">
    <property type="protein sequence ID" value="APA13538.1"/>
    <property type="molecule type" value="Genomic_DNA"/>
</dbReference>
<dbReference type="KEGG" id="ssl:SS1G_07824"/>
<dbReference type="Gene3D" id="3.90.25.10">
    <property type="entry name" value="UDP-galactose 4-epimerase, domain 1"/>
    <property type="match status" value="1"/>
</dbReference>
<dbReference type="InterPro" id="IPR008030">
    <property type="entry name" value="NmrA-like"/>
</dbReference>
<name>A0A1D9QF55_SCLS1</name>
<dbReference type="Pfam" id="PF05368">
    <property type="entry name" value="NmrA"/>
    <property type="match status" value="1"/>
</dbReference>
<feature type="region of interest" description="Disordered" evidence="3">
    <location>
        <begin position="414"/>
        <end position="465"/>
    </location>
</feature>
<dbReference type="AlphaFoldDB" id="A0A1D9QF55"/>
<dbReference type="PANTHER" id="PTHR42748:SF5">
    <property type="entry name" value="NITROGEN METABOLITE REPRESSION PROTEIN NMRA"/>
    <property type="match status" value="1"/>
</dbReference>
<dbReference type="OrthoDB" id="5356836at2759"/>